<evidence type="ECO:0000259" key="2">
    <source>
        <dbReference type="PROSITE" id="PS50056"/>
    </source>
</evidence>
<dbReference type="PANTHER" id="PTHR47216:SF4">
    <property type="entry name" value="OS01G0859400 PROTEIN"/>
    <property type="match status" value="1"/>
</dbReference>
<dbReference type="InterPro" id="IPR000340">
    <property type="entry name" value="Dual-sp_phosphatase_cat-dom"/>
</dbReference>
<evidence type="ECO:0000313" key="3">
    <source>
        <dbReference type="EMBL" id="PWW12867.1"/>
    </source>
</evidence>
<dbReference type="AlphaFoldDB" id="A0A317Q928"/>
<sequence>MAEPDLAVNRAMLYRRGVCWLLLLAPLFFLTYGQVNQFTASRAGVGSMVFNWEHSIPFLPWTIVPYWSIDLLYGLSLFICTVRQEQTRHAWRLVAASLVACTGFLLFPLKFTFMRPDVPGAFGWLFHQLEQFDLPYNQAPSLHIILAWILWLRFREHLHGLMRQVCAGWFLLIGVSVLTTWQHHFIDVISGLIVGVLVSYLVPVSGRWCWQRPSKQALRLAVKYCAASILFALAGAVIPYGYFLFWPALSVLVVALGYAGLGTAIFQKSSTGTLSLSARLVLWPYLAGAALSRAWFSRHLAHSNVVCDGVALGGFPAKGRKVSQAAVLDLTAEFHMCRSQPQDWLSHPLMDLVAPDEPTLRHAVSCLEQLHQAHGNVLVCCALGLSRSATVVAAWLLTRAHVSSVEQAVNLIKCQRPQVVFTPAHIALLEHYRATHLRETQCQTSC</sequence>
<proteinExistence type="predicted"/>
<keyword evidence="1" id="KW-0812">Transmembrane</keyword>
<comment type="caution">
    <text evidence="3">The sequence shown here is derived from an EMBL/GenBank/DDBJ whole genome shotgun (WGS) entry which is preliminary data.</text>
</comment>
<dbReference type="InterPro" id="IPR029021">
    <property type="entry name" value="Prot-tyrosine_phosphatase-like"/>
</dbReference>
<dbReference type="PROSITE" id="PS50056">
    <property type="entry name" value="TYR_PHOSPHATASE_2"/>
    <property type="match status" value="1"/>
</dbReference>
<dbReference type="InterPro" id="IPR020422">
    <property type="entry name" value="TYR_PHOSPHATASE_DUAL_dom"/>
</dbReference>
<dbReference type="Gene3D" id="3.90.190.10">
    <property type="entry name" value="Protein tyrosine phosphatase superfamily"/>
    <property type="match status" value="1"/>
</dbReference>
<dbReference type="EMBL" id="QGTS01000001">
    <property type="protein sequence ID" value="PWW12867.1"/>
    <property type="molecule type" value="Genomic_DNA"/>
</dbReference>
<protein>
    <submittedName>
        <fullName evidence="3">PAP2 superfamily protein</fullName>
    </submittedName>
</protein>
<accession>A0A317Q928</accession>
<feature type="transmembrane region" description="Helical" evidence="1">
    <location>
        <begin position="164"/>
        <end position="182"/>
    </location>
</feature>
<dbReference type="OrthoDB" id="256494at2"/>
<evidence type="ECO:0000256" key="1">
    <source>
        <dbReference type="SAM" id="Phobius"/>
    </source>
</evidence>
<dbReference type="GO" id="GO:0016020">
    <property type="term" value="C:membrane"/>
    <property type="evidence" value="ECO:0007669"/>
    <property type="project" value="UniProtKB-SubCell"/>
</dbReference>
<feature type="domain" description="Tyrosine specific protein phosphatases" evidence="2">
    <location>
        <begin position="361"/>
        <end position="427"/>
    </location>
</feature>
<organism evidence="3 4">
    <name type="scientific">Mangrovibacter plantisponsor</name>
    <dbReference type="NCBI Taxonomy" id="451513"/>
    <lineage>
        <taxon>Bacteria</taxon>
        <taxon>Pseudomonadati</taxon>
        <taxon>Pseudomonadota</taxon>
        <taxon>Gammaproteobacteria</taxon>
        <taxon>Enterobacterales</taxon>
        <taxon>Enterobacteriaceae</taxon>
        <taxon>Mangrovibacter</taxon>
    </lineage>
</organism>
<dbReference type="InterPro" id="IPR000387">
    <property type="entry name" value="Tyr_Pase_dom"/>
</dbReference>
<feature type="transmembrane region" description="Helical" evidence="1">
    <location>
        <begin position="188"/>
        <end position="208"/>
    </location>
</feature>
<feature type="transmembrane region" description="Helical" evidence="1">
    <location>
        <begin position="220"/>
        <end position="238"/>
    </location>
</feature>
<feature type="transmembrane region" description="Helical" evidence="1">
    <location>
        <begin position="93"/>
        <end position="114"/>
    </location>
</feature>
<dbReference type="CDD" id="cd03386">
    <property type="entry name" value="PAP2_Aur1_like"/>
    <property type="match status" value="1"/>
</dbReference>
<dbReference type="SUPFAM" id="SSF52799">
    <property type="entry name" value="(Phosphotyrosine protein) phosphatases II"/>
    <property type="match status" value="1"/>
</dbReference>
<feature type="transmembrane region" description="Helical" evidence="1">
    <location>
        <begin position="134"/>
        <end position="152"/>
    </location>
</feature>
<dbReference type="Pfam" id="PF00782">
    <property type="entry name" value="DSPc"/>
    <property type="match status" value="1"/>
</dbReference>
<keyword evidence="1" id="KW-1133">Transmembrane helix</keyword>
<feature type="transmembrane region" description="Helical" evidence="1">
    <location>
        <begin position="244"/>
        <end position="266"/>
    </location>
</feature>
<dbReference type="PANTHER" id="PTHR47216">
    <property type="match status" value="1"/>
</dbReference>
<keyword evidence="4" id="KW-1185">Reference proteome</keyword>
<keyword evidence="1" id="KW-0472">Membrane</keyword>
<gene>
    <name evidence="3" type="ORF">DES37_101444</name>
</gene>
<dbReference type="Proteomes" id="UP000246744">
    <property type="component" value="Unassembled WGS sequence"/>
</dbReference>
<reference evidence="3 4" key="1">
    <citation type="submission" date="2018-05" db="EMBL/GenBank/DDBJ databases">
        <title>Genomic Encyclopedia of Type Strains, Phase IV (KMG-IV): sequencing the most valuable type-strain genomes for metagenomic binning, comparative biology and taxonomic classification.</title>
        <authorList>
            <person name="Goeker M."/>
        </authorList>
    </citation>
    <scope>NUCLEOTIDE SEQUENCE [LARGE SCALE GENOMIC DNA]</scope>
    <source>
        <strain evidence="3 4">DSM 19579</strain>
    </source>
</reference>
<dbReference type="SMART" id="SM00195">
    <property type="entry name" value="DSPc"/>
    <property type="match status" value="1"/>
</dbReference>
<dbReference type="Pfam" id="PF14378">
    <property type="entry name" value="PAP2_3"/>
    <property type="match status" value="1"/>
</dbReference>
<feature type="transmembrane region" description="Helical" evidence="1">
    <location>
        <begin position="58"/>
        <end position="81"/>
    </location>
</feature>
<name>A0A317Q928_9ENTR</name>
<dbReference type="InterPro" id="IPR026841">
    <property type="entry name" value="Aur1/Ipt1"/>
</dbReference>
<dbReference type="RefSeq" id="WP_110024672.1">
    <property type="nucleotide sequence ID" value="NZ_QGTS01000001.1"/>
</dbReference>
<evidence type="ECO:0000313" key="4">
    <source>
        <dbReference type="Proteomes" id="UP000246744"/>
    </source>
</evidence>